<dbReference type="InterPro" id="IPR006680">
    <property type="entry name" value="Amidohydro-rel"/>
</dbReference>
<keyword evidence="4" id="KW-0479">Metal-binding</keyword>
<organism evidence="7 8">
    <name type="scientific">Porphyromonas miyakawae</name>
    <dbReference type="NCBI Taxonomy" id="3137470"/>
    <lineage>
        <taxon>Bacteria</taxon>
        <taxon>Pseudomonadati</taxon>
        <taxon>Bacteroidota</taxon>
        <taxon>Bacteroidia</taxon>
        <taxon>Bacteroidales</taxon>
        <taxon>Porphyromonadaceae</taxon>
        <taxon>Porphyromonas</taxon>
    </lineage>
</organism>
<name>A0ABQ0E195_9PORP</name>
<dbReference type="EMBL" id="BAAFSF010000001">
    <property type="protein sequence ID" value="GAB1251441.1"/>
    <property type="molecule type" value="Genomic_DNA"/>
</dbReference>
<comment type="cofactor">
    <cofactor evidence="1">
        <name>Zn(2+)</name>
        <dbReference type="ChEBI" id="CHEBI:29105"/>
    </cofactor>
</comment>
<reference evidence="7 8" key="1">
    <citation type="journal article" date="2025" name="Int. J. Syst. Evol. Microbiol.">
        <title>Desulfovibrio falkowii sp. nov., Porphyromonas miyakawae sp. nov., Mediterraneibacter flintii sp. nov. and Owariibacterium komagatae gen. nov., sp. nov., isolated from human faeces.</title>
        <authorList>
            <person name="Hamaguchi T."/>
            <person name="Ohara M."/>
            <person name="Hisatomi A."/>
            <person name="Sekiguchi K."/>
            <person name="Takeda J.I."/>
            <person name="Ueyama J."/>
            <person name="Ito M."/>
            <person name="Nishiwaki H."/>
            <person name="Ogi T."/>
            <person name="Hirayama M."/>
            <person name="Ohkuma M."/>
            <person name="Sakamoto M."/>
            <person name="Ohno K."/>
        </authorList>
    </citation>
    <scope>NUCLEOTIDE SEQUENCE [LARGE SCALE GENOMIC DNA]</scope>
    <source>
        <strain evidence="7 8">13CB11C</strain>
    </source>
</reference>
<keyword evidence="5" id="KW-0378">Hydrolase</keyword>
<dbReference type="InterPro" id="IPR032466">
    <property type="entry name" value="Metal_Hydrolase"/>
</dbReference>
<comment type="caution">
    <text evidence="7">The sequence shown here is derived from an EMBL/GenBank/DDBJ whole genome shotgun (WGS) entry which is preliminary data.</text>
</comment>
<dbReference type="Gene3D" id="3.20.20.140">
    <property type="entry name" value="Metal-dependent hydrolases"/>
    <property type="match status" value="1"/>
</dbReference>
<gene>
    <name evidence="7" type="ORF">Tsumi_05450</name>
</gene>
<dbReference type="PROSITE" id="PS00483">
    <property type="entry name" value="DIHYDROOROTASE_2"/>
    <property type="match status" value="1"/>
</dbReference>
<dbReference type="SUPFAM" id="SSF51338">
    <property type="entry name" value="Composite domain of metallo-dependent hydrolases"/>
    <property type="match status" value="1"/>
</dbReference>
<dbReference type="PANTHER" id="PTHR43668:SF4">
    <property type="entry name" value="ALLANTOINASE"/>
    <property type="match status" value="1"/>
</dbReference>
<comment type="similarity">
    <text evidence="3">Belongs to the metallo-dependent hydrolases superfamily. DHOase family. Class I DHOase subfamily.</text>
</comment>
<dbReference type="CDD" id="cd01318">
    <property type="entry name" value="DHOase_IIb"/>
    <property type="match status" value="1"/>
</dbReference>
<evidence type="ECO:0000259" key="6">
    <source>
        <dbReference type="Pfam" id="PF01979"/>
    </source>
</evidence>
<evidence type="ECO:0000256" key="4">
    <source>
        <dbReference type="ARBA" id="ARBA00022723"/>
    </source>
</evidence>
<comment type="function">
    <text evidence="2">Catalyzes the reversible cyclization of carbamoyl aspartate to dihydroorotate.</text>
</comment>
<dbReference type="NCBIfam" id="NF006688">
    <property type="entry name" value="PRK09236.1"/>
    <property type="match status" value="1"/>
</dbReference>
<proteinExistence type="inferred from homology"/>
<dbReference type="InterPro" id="IPR050138">
    <property type="entry name" value="DHOase/Allantoinase_Hydrolase"/>
</dbReference>
<keyword evidence="8" id="KW-1185">Reference proteome</keyword>
<dbReference type="PANTHER" id="PTHR43668">
    <property type="entry name" value="ALLANTOINASE"/>
    <property type="match status" value="1"/>
</dbReference>
<evidence type="ECO:0000256" key="5">
    <source>
        <dbReference type="ARBA" id="ARBA00022801"/>
    </source>
</evidence>
<dbReference type="InterPro" id="IPR002195">
    <property type="entry name" value="Dihydroorotase_CS"/>
</dbReference>
<evidence type="ECO:0000313" key="7">
    <source>
        <dbReference type="EMBL" id="GAB1251441.1"/>
    </source>
</evidence>
<dbReference type="Proteomes" id="UP001628220">
    <property type="component" value="Unassembled WGS sequence"/>
</dbReference>
<evidence type="ECO:0000256" key="3">
    <source>
        <dbReference type="ARBA" id="ARBA00010286"/>
    </source>
</evidence>
<protein>
    <submittedName>
        <fullName evidence="7">Dihydroorotase</fullName>
    </submittedName>
</protein>
<dbReference type="Gene3D" id="2.30.40.10">
    <property type="entry name" value="Urease, subunit C, domain 1"/>
    <property type="match status" value="1"/>
</dbReference>
<evidence type="ECO:0000256" key="2">
    <source>
        <dbReference type="ARBA" id="ARBA00002368"/>
    </source>
</evidence>
<evidence type="ECO:0000256" key="1">
    <source>
        <dbReference type="ARBA" id="ARBA00001947"/>
    </source>
</evidence>
<sequence length="454" mass="50471">MAMKTLLLNGTIVNEGRCYTGSIGIEGELIAVVHEGRLSLEEASQRFREYICIDCQGKIILPGLIDDQVHFRTPGMEHKGDIETESRAALAGGVTSYMDMPNTKPATIDYDALMWKRDYAAAHSWANYGFFFGGTNTNCAEALKIPTHLIPGLKLFLGASTGNMLVDNERALDCFFAEFPLPIAIHSESEAIIRENREQAIARWGEDPPVSYHPLIRSEEACYRCTAEALERATKYGTQLHVLHLSTAKEVALFDPLDAMESRAISAEVCVHHLWFNDGDYAEKGTLIKWNPAIKTEHDREGLLEGVQKGRISVIATDHAPHLLEEKQGGALKAASGGPLIQYSLLVLLALVDRGELPLESIPTKTAHYPAMRFAVAKRGFLREGYYADIVVIDPNQQTMVTKDKILSKCGWSPFEGMTFKHSVEATYLNGERVYYKGKLCEERPAAKALLFRH</sequence>
<dbReference type="InterPro" id="IPR011059">
    <property type="entry name" value="Metal-dep_hydrolase_composite"/>
</dbReference>
<evidence type="ECO:0000313" key="8">
    <source>
        <dbReference type="Proteomes" id="UP001628220"/>
    </source>
</evidence>
<dbReference type="SUPFAM" id="SSF51556">
    <property type="entry name" value="Metallo-dependent hydrolases"/>
    <property type="match status" value="1"/>
</dbReference>
<dbReference type="Pfam" id="PF01979">
    <property type="entry name" value="Amidohydro_1"/>
    <property type="match status" value="1"/>
</dbReference>
<feature type="domain" description="Amidohydrolase-related" evidence="6">
    <location>
        <begin position="59"/>
        <end position="434"/>
    </location>
</feature>
<accession>A0ABQ0E195</accession>